<evidence type="ECO:0008006" key="2">
    <source>
        <dbReference type="Google" id="ProtNLM"/>
    </source>
</evidence>
<dbReference type="eggNOG" id="ENOG5033P6C">
    <property type="taxonomic scope" value="Bacteria"/>
</dbReference>
<protein>
    <recommendedName>
        <fullName evidence="2">Integrase SAM-like N-terminal domain-containing protein</fullName>
    </recommendedName>
</protein>
<dbReference type="STRING" id="331678.Cphamn1_1550"/>
<name>B3EK47_CHLPB</name>
<evidence type="ECO:0000313" key="1">
    <source>
        <dbReference type="EMBL" id="ACE04474.1"/>
    </source>
</evidence>
<organism evidence="1">
    <name type="scientific">Chlorobium phaeobacteroides (strain BS1)</name>
    <dbReference type="NCBI Taxonomy" id="331678"/>
    <lineage>
        <taxon>Bacteria</taxon>
        <taxon>Pseudomonadati</taxon>
        <taxon>Chlorobiota</taxon>
        <taxon>Chlorobiia</taxon>
        <taxon>Chlorobiales</taxon>
        <taxon>Chlorobiaceae</taxon>
        <taxon>Chlorobium/Pelodictyon group</taxon>
        <taxon>Chlorobium</taxon>
    </lineage>
</organism>
<dbReference type="KEGG" id="cpb:Cphamn1_1550"/>
<gene>
    <name evidence="1" type="ordered locus">Cphamn1_1550</name>
</gene>
<dbReference type="EMBL" id="CP001101">
    <property type="protein sequence ID" value="ACE04474.1"/>
    <property type="molecule type" value="Genomic_DNA"/>
</dbReference>
<dbReference type="AlphaFoldDB" id="B3EK47"/>
<dbReference type="HOGENOM" id="CLU_2435503_0_0_10"/>
<sequence length="90" mass="10496">MEISHMIKLPKALVDKFNDWLEREAVDARRHGEYRKWLRYYLDFCHKYGHGYLQVGDCRLLGEITLDYPPQSPPALHARSFPCICSGGKS</sequence>
<proteinExistence type="predicted"/>
<accession>B3EK47</accession>
<reference evidence="1" key="1">
    <citation type="submission" date="2008-06" db="EMBL/GenBank/DDBJ databases">
        <title>Complete sequence of Chlorobium phaeobacteroides BS1.</title>
        <authorList>
            <consortium name="US DOE Joint Genome Institute"/>
            <person name="Lucas S."/>
            <person name="Copeland A."/>
            <person name="Lapidus A."/>
            <person name="Glavina del Rio T."/>
            <person name="Dalin E."/>
            <person name="Tice H."/>
            <person name="Bruce D."/>
            <person name="Goodwin L."/>
            <person name="Pitluck S."/>
            <person name="Schmutz J."/>
            <person name="Larimer F."/>
            <person name="Land M."/>
            <person name="Hauser L."/>
            <person name="Kyrpides N."/>
            <person name="Ovchinnikova G."/>
            <person name="Li T."/>
            <person name="Liu Z."/>
            <person name="Zhao F."/>
            <person name="Overmann J."/>
            <person name="Bryant D.A."/>
            <person name="Richardson P."/>
        </authorList>
    </citation>
    <scope>NUCLEOTIDE SEQUENCE [LARGE SCALE GENOMIC DNA]</scope>
    <source>
        <strain evidence="1">BS1</strain>
    </source>
</reference>